<keyword evidence="4 6" id="KW-1133">Transmembrane helix</keyword>
<organism evidence="9">
    <name type="scientific">Caldilineaceae bacterium SB0664_bin_27</name>
    <dbReference type="NCBI Taxonomy" id="2605260"/>
    <lineage>
        <taxon>Bacteria</taxon>
        <taxon>Bacillati</taxon>
        <taxon>Chloroflexota</taxon>
        <taxon>Caldilineae</taxon>
        <taxon>Caldilineales</taxon>
        <taxon>Caldilineaceae</taxon>
    </lineage>
</organism>
<accession>A0A6B0YVS6</accession>
<comment type="subcellular location">
    <subcellularLocation>
        <location evidence="1">Cell membrane</location>
        <topology evidence="1">Multi-pass membrane protein</topology>
    </subcellularLocation>
</comment>
<evidence type="ECO:0000259" key="8">
    <source>
        <dbReference type="Pfam" id="PF12773"/>
    </source>
</evidence>
<gene>
    <name evidence="9" type="ORF">F4Y42_10435</name>
</gene>
<evidence type="ECO:0000259" key="7">
    <source>
        <dbReference type="Pfam" id="PF06271"/>
    </source>
</evidence>
<evidence type="ECO:0000256" key="4">
    <source>
        <dbReference type="ARBA" id="ARBA00022989"/>
    </source>
</evidence>
<feature type="domain" description="RDD" evidence="7">
    <location>
        <begin position="131"/>
        <end position="249"/>
    </location>
</feature>
<proteinExistence type="predicted"/>
<keyword evidence="2" id="KW-1003">Cell membrane</keyword>
<evidence type="ECO:0000256" key="1">
    <source>
        <dbReference type="ARBA" id="ARBA00004651"/>
    </source>
</evidence>
<dbReference type="InterPro" id="IPR010432">
    <property type="entry name" value="RDD"/>
</dbReference>
<evidence type="ECO:0000256" key="6">
    <source>
        <dbReference type="SAM" id="Phobius"/>
    </source>
</evidence>
<sequence>MICQRCGREAGPDAKFCVDCGSPLVLRCPACQTPYDPGSRFCSLCGRSLPEAVQSSESAQRVEVEHPIQAEPQVPLEQPSEPAPGTLSCPRCHQNNTSDADYCFACGMPLEGPSGTASSAVAPAALGSEKLAGFWERLVAYLVDNVLIAVASAITYGAFSLDPSGGLEPQHWMALISLVYFTPLIALRATTIGKSFLGVYVVRTDGSRVGLGRAFFRTLATFLSGIILGLGFLQAAFREDKRALHDLICDTKVIKSDRRPFG</sequence>
<comment type="caution">
    <text evidence="9">The sequence shown here is derived from an EMBL/GenBank/DDBJ whole genome shotgun (WGS) entry which is preliminary data.</text>
</comment>
<keyword evidence="3 6" id="KW-0812">Transmembrane</keyword>
<dbReference type="PANTHER" id="PTHR36115:SF9">
    <property type="entry name" value="LMO1584 PROTEIN"/>
    <property type="match status" value="1"/>
</dbReference>
<feature type="transmembrane region" description="Helical" evidence="6">
    <location>
        <begin position="179"/>
        <end position="202"/>
    </location>
</feature>
<dbReference type="AlphaFoldDB" id="A0A6B0YVS6"/>
<dbReference type="GO" id="GO:0005886">
    <property type="term" value="C:plasma membrane"/>
    <property type="evidence" value="ECO:0007669"/>
    <property type="project" value="UniProtKB-SubCell"/>
</dbReference>
<feature type="transmembrane region" description="Helical" evidence="6">
    <location>
        <begin position="214"/>
        <end position="237"/>
    </location>
</feature>
<evidence type="ECO:0000256" key="3">
    <source>
        <dbReference type="ARBA" id="ARBA00022692"/>
    </source>
</evidence>
<dbReference type="InterPro" id="IPR051791">
    <property type="entry name" value="Pra-immunoreactive"/>
</dbReference>
<keyword evidence="5 6" id="KW-0472">Membrane</keyword>
<dbReference type="Pfam" id="PF06271">
    <property type="entry name" value="RDD"/>
    <property type="match status" value="1"/>
</dbReference>
<evidence type="ECO:0000256" key="5">
    <source>
        <dbReference type="ARBA" id="ARBA00023136"/>
    </source>
</evidence>
<dbReference type="InterPro" id="IPR025874">
    <property type="entry name" value="DZR"/>
</dbReference>
<evidence type="ECO:0000256" key="2">
    <source>
        <dbReference type="ARBA" id="ARBA00022475"/>
    </source>
</evidence>
<feature type="transmembrane region" description="Helical" evidence="6">
    <location>
        <begin position="138"/>
        <end position="159"/>
    </location>
</feature>
<evidence type="ECO:0000313" key="9">
    <source>
        <dbReference type="EMBL" id="MXY93852.1"/>
    </source>
</evidence>
<dbReference type="PANTHER" id="PTHR36115">
    <property type="entry name" value="PROLINE-RICH ANTIGEN HOMOLOG-RELATED"/>
    <property type="match status" value="1"/>
</dbReference>
<protein>
    <submittedName>
        <fullName evidence="9">RDD family protein</fullName>
    </submittedName>
</protein>
<dbReference type="EMBL" id="VXRG01000089">
    <property type="protein sequence ID" value="MXY93852.1"/>
    <property type="molecule type" value="Genomic_DNA"/>
</dbReference>
<name>A0A6B0YVS6_9CHLR</name>
<reference evidence="9" key="1">
    <citation type="submission" date="2019-09" db="EMBL/GenBank/DDBJ databases">
        <title>Characterisation of the sponge microbiome using genome-centric metagenomics.</title>
        <authorList>
            <person name="Engelberts J.P."/>
            <person name="Robbins S.J."/>
            <person name="De Goeij J.M."/>
            <person name="Aranda M."/>
            <person name="Bell S.C."/>
            <person name="Webster N.S."/>
        </authorList>
    </citation>
    <scope>NUCLEOTIDE SEQUENCE</scope>
    <source>
        <strain evidence="9">SB0664_bin_27</strain>
    </source>
</reference>
<feature type="domain" description="DZANK-type" evidence="8">
    <location>
        <begin position="3"/>
        <end position="46"/>
    </location>
</feature>
<dbReference type="Pfam" id="PF12773">
    <property type="entry name" value="DZR"/>
    <property type="match status" value="1"/>
</dbReference>